<dbReference type="OrthoDB" id="6409159at2759"/>
<gene>
    <name evidence="4" type="ORF">OKA104_LOCUS10916</name>
    <name evidence="3" type="ORF">VCS650_LOCUS15656</name>
</gene>
<reference evidence="3" key="1">
    <citation type="submission" date="2021-02" db="EMBL/GenBank/DDBJ databases">
        <authorList>
            <person name="Nowell W R."/>
        </authorList>
    </citation>
    <scope>NUCLEOTIDE SEQUENCE</scope>
</reference>
<feature type="chain" id="PRO_5036224708" description="Ganglioside GM2 activator" evidence="2">
    <location>
        <begin position="22"/>
        <end position="199"/>
    </location>
</feature>
<evidence type="ECO:0000313" key="5">
    <source>
        <dbReference type="Proteomes" id="UP000663891"/>
    </source>
</evidence>
<evidence type="ECO:0008006" key="6">
    <source>
        <dbReference type="Google" id="ProtNLM"/>
    </source>
</evidence>
<dbReference type="SUPFAM" id="SSF63707">
    <property type="entry name" value="Ganglioside M2 (gm2) activator"/>
    <property type="match status" value="1"/>
</dbReference>
<evidence type="ECO:0000313" key="4">
    <source>
        <dbReference type="EMBL" id="CAF3677942.1"/>
    </source>
</evidence>
<dbReference type="PANTHER" id="PTHR17357">
    <property type="entry name" value="GM2 GANGLIOSIDE ACTIVATOR PROTEIN"/>
    <property type="match status" value="1"/>
</dbReference>
<name>A0A814I1T9_9BILA</name>
<dbReference type="GO" id="GO:0009898">
    <property type="term" value="C:cytoplasmic side of plasma membrane"/>
    <property type="evidence" value="ECO:0007669"/>
    <property type="project" value="TreeGrafter"/>
</dbReference>
<evidence type="ECO:0000256" key="1">
    <source>
        <dbReference type="ARBA" id="ARBA00022729"/>
    </source>
</evidence>
<dbReference type="GO" id="GO:0008047">
    <property type="term" value="F:enzyme activator activity"/>
    <property type="evidence" value="ECO:0007669"/>
    <property type="project" value="InterPro"/>
</dbReference>
<dbReference type="AlphaFoldDB" id="A0A814I1T9"/>
<feature type="signal peptide" evidence="2">
    <location>
        <begin position="1"/>
        <end position="21"/>
    </location>
</feature>
<dbReference type="EMBL" id="CAJOAY010000495">
    <property type="protein sequence ID" value="CAF3677942.1"/>
    <property type="molecule type" value="Genomic_DNA"/>
</dbReference>
<dbReference type="GO" id="GO:0005319">
    <property type="term" value="F:lipid transporter activity"/>
    <property type="evidence" value="ECO:0007669"/>
    <property type="project" value="TreeGrafter"/>
</dbReference>
<organism evidence="3 5">
    <name type="scientific">Adineta steineri</name>
    <dbReference type="NCBI Taxonomy" id="433720"/>
    <lineage>
        <taxon>Eukaryota</taxon>
        <taxon>Metazoa</taxon>
        <taxon>Spiralia</taxon>
        <taxon>Gnathifera</taxon>
        <taxon>Rotifera</taxon>
        <taxon>Eurotatoria</taxon>
        <taxon>Bdelloidea</taxon>
        <taxon>Adinetida</taxon>
        <taxon>Adinetidae</taxon>
        <taxon>Adineta</taxon>
    </lineage>
</organism>
<dbReference type="GO" id="GO:0006689">
    <property type="term" value="P:ganglioside catabolic process"/>
    <property type="evidence" value="ECO:0007669"/>
    <property type="project" value="InterPro"/>
</dbReference>
<evidence type="ECO:0000256" key="2">
    <source>
        <dbReference type="SAM" id="SignalP"/>
    </source>
</evidence>
<dbReference type="Proteomes" id="UP000663881">
    <property type="component" value="Unassembled WGS sequence"/>
</dbReference>
<dbReference type="Proteomes" id="UP000663891">
    <property type="component" value="Unassembled WGS sequence"/>
</dbReference>
<dbReference type="Gene3D" id="2.70.220.10">
    <property type="entry name" value="Ganglioside GM2 activator"/>
    <property type="match status" value="1"/>
</dbReference>
<dbReference type="EMBL" id="CAJNON010000136">
    <property type="protein sequence ID" value="CAF1018409.1"/>
    <property type="molecule type" value="Genomic_DNA"/>
</dbReference>
<protein>
    <recommendedName>
        <fullName evidence="6">Ganglioside GM2 activator</fullName>
    </recommendedName>
</protein>
<dbReference type="InterPro" id="IPR036846">
    <property type="entry name" value="GM2-AP_sf"/>
</dbReference>
<comment type="caution">
    <text evidence="3">The sequence shown here is derived from an EMBL/GenBank/DDBJ whole genome shotgun (WGS) entry which is preliminary data.</text>
</comment>
<dbReference type="PANTHER" id="PTHR17357:SF0">
    <property type="entry name" value="GANGLIOSIDE GM2 ACTIVATOR"/>
    <property type="match status" value="1"/>
</dbReference>
<sequence>MRFLIVPLALIAVVLIFKVHGQDFTKLQFQDCGSKHITIEEVDVKPMPIINPGPASMTFVAQLKKPVTILYINLNIIRTVSGIALPVRCYIVNGQNVGSCTYPDICAFIKDMVTDFHPDTCHPTLIQHGINCVCPFNIPIQRLLFRDHPLDLPDASQSAATFMASGNFDITVKATESAAANAELYGCGRIHFTVKQQKA</sequence>
<evidence type="ECO:0000313" key="3">
    <source>
        <dbReference type="EMBL" id="CAF1018409.1"/>
    </source>
</evidence>
<accession>A0A814I1T9</accession>
<keyword evidence="1 2" id="KW-0732">Signal</keyword>
<dbReference type="InterPro" id="IPR028996">
    <property type="entry name" value="GM2-AP"/>
</dbReference>
<proteinExistence type="predicted"/>